<evidence type="ECO:0000256" key="4">
    <source>
        <dbReference type="ARBA" id="ARBA00023163"/>
    </source>
</evidence>
<dbReference type="SMART" id="SM00420">
    <property type="entry name" value="HTH_DEOR"/>
    <property type="match status" value="1"/>
</dbReference>
<gene>
    <name evidence="6" type="ORF">ACFTOW_03570</name>
</gene>
<evidence type="ECO:0000256" key="3">
    <source>
        <dbReference type="ARBA" id="ARBA00023125"/>
    </source>
</evidence>
<organism evidence="6 7">
    <name type="scientific">Lacimonas salitolerans</name>
    <dbReference type="NCBI Taxonomy" id="1323750"/>
    <lineage>
        <taxon>Bacteria</taxon>
        <taxon>Pseudomonadati</taxon>
        <taxon>Pseudomonadota</taxon>
        <taxon>Alphaproteobacteria</taxon>
        <taxon>Rhodobacterales</taxon>
        <taxon>Paracoccaceae</taxon>
        <taxon>Lacimonas</taxon>
    </lineage>
</organism>
<dbReference type="Proteomes" id="UP001597186">
    <property type="component" value="Unassembled WGS sequence"/>
</dbReference>
<dbReference type="Pfam" id="PF08220">
    <property type="entry name" value="HTH_DeoR"/>
    <property type="match status" value="1"/>
</dbReference>
<dbReference type="InterPro" id="IPR036388">
    <property type="entry name" value="WH-like_DNA-bd_sf"/>
</dbReference>
<feature type="domain" description="HTH deoR-type" evidence="5">
    <location>
        <begin position="8"/>
        <end position="63"/>
    </location>
</feature>
<evidence type="ECO:0000256" key="1">
    <source>
        <dbReference type="ARBA" id="ARBA00022491"/>
    </source>
</evidence>
<dbReference type="PROSITE" id="PS00894">
    <property type="entry name" value="HTH_DEOR_1"/>
    <property type="match status" value="1"/>
</dbReference>
<proteinExistence type="predicted"/>
<dbReference type="SUPFAM" id="SSF100950">
    <property type="entry name" value="NagB/RpiA/CoA transferase-like"/>
    <property type="match status" value="1"/>
</dbReference>
<keyword evidence="4" id="KW-0804">Transcription</keyword>
<keyword evidence="7" id="KW-1185">Reference proteome</keyword>
<dbReference type="InterPro" id="IPR037171">
    <property type="entry name" value="NagB/RpiA_transferase-like"/>
</dbReference>
<reference evidence="7" key="1">
    <citation type="journal article" date="2019" name="Int. J. Syst. Evol. Microbiol.">
        <title>The Global Catalogue of Microorganisms (GCM) 10K type strain sequencing project: providing services to taxonomists for standard genome sequencing and annotation.</title>
        <authorList>
            <consortium name="The Broad Institute Genomics Platform"/>
            <consortium name="The Broad Institute Genome Sequencing Center for Infectious Disease"/>
            <person name="Wu L."/>
            <person name="Ma J."/>
        </authorList>
    </citation>
    <scope>NUCLEOTIDE SEQUENCE [LARGE SCALE GENOMIC DNA]</scope>
    <source>
        <strain evidence="7">CGMCC 1.12477</strain>
    </source>
</reference>
<protein>
    <submittedName>
        <fullName evidence="6">DeoR/GlpR family DNA-binding transcription regulator</fullName>
    </submittedName>
</protein>
<dbReference type="PRINTS" id="PR00037">
    <property type="entry name" value="HTHLACR"/>
</dbReference>
<sequence>MDWQAKRFSDRQSDMLRRVHDERHVTIERFAQIYGVSTQTIRRDVNLLCEGGMLRRVHGGVEAPRAGNLGYGARRSLNEGAKARIAQMFSREVASGASIAVSIGTTPEFAVQALQDQTDLTVVTNNLNIAIFACDREGWTVHVPGGTVRPGDRDILGPQTQAFFARYQVDIGLFGVAGVAEDGTLLDFTEEEVAARLAILRNCRRSVLLLDGTKFGRAAHVRGGHITDVDQVICDVTPPDALARALAARGTALHIAQEVA</sequence>
<keyword evidence="3 6" id="KW-0238">DNA-binding</keyword>
<keyword evidence="2" id="KW-0805">Transcription regulation</keyword>
<dbReference type="EMBL" id="JBHUDD010000027">
    <property type="protein sequence ID" value="MFD1508481.1"/>
    <property type="molecule type" value="Genomic_DNA"/>
</dbReference>
<dbReference type="RefSeq" id="WP_379913129.1">
    <property type="nucleotide sequence ID" value="NZ_JBHUDD010000027.1"/>
</dbReference>
<dbReference type="InterPro" id="IPR050313">
    <property type="entry name" value="Carb_Metab_HTH_regulators"/>
</dbReference>
<dbReference type="PROSITE" id="PS51000">
    <property type="entry name" value="HTH_DEOR_2"/>
    <property type="match status" value="1"/>
</dbReference>
<dbReference type="InterPro" id="IPR001034">
    <property type="entry name" value="DeoR_HTH"/>
</dbReference>
<evidence type="ECO:0000313" key="6">
    <source>
        <dbReference type="EMBL" id="MFD1508481.1"/>
    </source>
</evidence>
<dbReference type="Gene3D" id="3.30.750.70">
    <property type="entry name" value="4-hydroxybutyrate coenzyme like domains"/>
    <property type="match status" value="1"/>
</dbReference>
<keyword evidence="1" id="KW-0678">Repressor</keyword>
<evidence type="ECO:0000256" key="2">
    <source>
        <dbReference type="ARBA" id="ARBA00023015"/>
    </source>
</evidence>
<evidence type="ECO:0000259" key="5">
    <source>
        <dbReference type="PROSITE" id="PS51000"/>
    </source>
</evidence>
<name>A0ABW4ED16_9RHOB</name>
<dbReference type="Gene3D" id="1.10.10.10">
    <property type="entry name" value="Winged helix-like DNA-binding domain superfamily/Winged helix DNA-binding domain"/>
    <property type="match status" value="1"/>
</dbReference>
<dbReference type="InterPro" id="IPR036390">
    <property type="entry name" value="WH_DNA-bd_sf"/>
</dbReference>
<dbReference type="InterPro" id="IPR014036">
    <property type="entry name" value="DeoR-like_C"/>
</dbReference>
<comment type="caution">
    <text evidence="6">The sequence shown here is derived from an EMBL/GenBank/DDBJ whole genome shotgun (WGS) entry which is preliminary data.</text>
</comment>
<dbReference type="Pfam" id="PF00455">
    <property type="entry name" value="DeoRC"/>
    <property type="match status" value="1"/>
</dbReference>
<dbReference type="SMART" id="SM01134">
    <property type="entry name" value="DeoRC"/>
    <property type="match status" value="1"/>
</dbReference>
<dbReference type="PANTHER" id="PTHR30363:SF4">
    <property type="entry name" value="GLYCEROL-3-PHOSPHATE REGULON REPRESSOR"/>
    <property type="match status" value="1"/>
</dbReference>
<dbReference type="SUPFAM" id="SSF46785">
    <property type="entry name" value="Winged helix' DNA-binding domain"/>
    <property type="match status" value="1"/>
</dbReference>
<accession>A0ABW4ED16</accession>
<dbReference type="GO" id="GO:0003677">
    <property type="term" value="F:DNA binding"/>
    <property type="evidence" value="ECO:0007669"/>
    <property type="project" value="UniProtKB-KW"/>
</dbReference>
<dbReference type="InterPro" id="IPR018356">
    <property type="entry name" value="Tscrpt_reg_HTH_DeoR_CS"/>
</dbReference>
<dbReference type="PANTHER" id="PTHR30363">
    <property type="entry name" value="HTH-TYPE TRANSCRIPTIONAL REGULATOR SRLR-RELATED"/>
    <property type="match status" value="1"/>
</dbReference>
<evidence type="ECO:0000313" key="7">
    <source>
        <dbReference type="Proteomes" id="UP001597186"/>
    </source>
</evidence>